<comment type="similarity">
    <text evidence="1 10">Belongs to the class-I pyridine nucleotide-disulfide oxidoreductase family.</text>
</comment>
<name>A0ABR7USD0_9FLAO</name>
<dbReference type="InterPro" id="IPR016156">
    <property type="entry name" value="FAD/NAD-linked_Rdtase_dimer_sf"/>
</dbReference>
<evidence type="ECO:0000256" key="7">
    <source>
        <dbReference type="ARBA" id="ARBA00023157"/>
    </source>
</evidence>
<dbReference type="PIRSF" id="PIRSF000350">
    <property type="entry name" value="Mercury_reductase_MerA"/>
    <property type="match status" value="1"/>
</dbReference>
<dbReference type="PROSITE" id="PS00076">
    <property type="entry name" value="PYRIDINE_REDOX_1"/>
    <property type="match status" value="1"/>
</dbReference>
<dbReference type="InterPro" id="IPR004099">
    <property type="entry name" value="Pyr_nucl-diS_OxRdtase_dimer"/>
</dbReference>
<keyword evidence="14" id="KW-1185">Reference proteome</keyword>
<comment type="cofactor">
    <cofactor evidence="10">
        <name>FAD</name>
        <dbReference type="ChEBI" id="CHEBI:57692"/>
    </cofactor>
    <text evidence="10">Binds 1 FAD per subunit.</text>
</comment>
<dbReference type="Gene3D" id="3.30.390.30">
    <property type="match status" value="1"/>
</dbReference>
<dbReference type="PRINTS" id="PR00411">
    <property type="entry name" value="PNDRDTASEI"/>
</dbReference>
<sequence length="467" mass="49501">MNSFDVVVIGSGPGGYVSAIRCAQLGFKTAIIEKYSTLGGTCLNVGCIPSKALLSSSHHYAEIAHFADHGIEVSGEVKVNLEKMIARKKAVVDQTSGGINYLMDKNNITVFNGLGSFVDATHVAVAKADGTSETIEAKHTIIATGSKPSSLPFIKIDKERIITSTEALSLTEVPKHLVIIGGGVIGIELGQVYLRLGAQVSVVEFMDRIIPGMDGALSKELTKVLKKQGMKFYTSHKVQSVERAGDVVTVKAENAKGEVITLEGDYSLVSVGRRPYTDGLNAEAAGVKISERGQVEVNDHLQTSASNIYAIGDVVRGAMLAHKAEEEGTMVAEILAGQKPHIDYNLIPGVVYTWPEVAAVGQTEEQLKAAGVAYKSGSFPFKALGRARASADLDGFVKILADATTDEVLGVHMIGARTADLIAEAVVAMEYKASAEDISRMSHAHPTFAEAVKEAALAATDNRALHI</sequence>
<evidence type="ECO:0000256" key="8">
    <source>
        <dbReference type="ARBA" id="ARBA00023284"/>
    </source>
</evidence>
<feature type="domain" description="Pyridine nucleotide-disulphide oxidoreductase dimerisation" evidence="11">
    <location>
        <begin position="347"/>
        <end position="456"/>
    </location>
</feature>
<dbReference type="SUPFAM" id="SSF51905">
    <property type="entry name" value="FAD/NAD(P)-binding domain"/>
    <property type="match status" value="1"/>
</dbReference>
<comment type="catalytic activity">
    <reaction evidence="9 10">
        <text>N(6)-[(R)-dihydrolipoyl]-L-lysyl-[protein] + NAD(+) = N(6)-[(R)-lipoyl]-L-lysyl-[protein] + NADH + H(+)</text>
        <dbReference type="Rhea" id="RHEA:15045"/>
        <dbReference type="Rhea" id="RHEA-COMP:10474"/>
        <dbReference type="Rhea" id="RHEA-COMP:10475"/>
        <dbReference type="ChEBI" id="CHEBI:15378"/>
        <dbReference type="ChEBI" id="CHEBI:57540"/>
        <dbReference type="ChEBI" id="CHEBI:57945"/>
        <dbReference type="ChEBI" id="CHEBI:83099"/>
        <dbReference type="ChEBI" id="CHEBI:83100"/>
        <dbReference type="EC" id="1.8.1.4"/>
    </reaction>
</comment>
<protein>
    <recommendedName>
        <fullName evidence="2 10">Dihydrolipoyl dehydrogenase</fullName>
        <ecNumber evidence="2 10">1.8.1.4</ecNumber>
    </recommendedName>
</protein>
<keyword evidence="4 10" id="KW-0274">FAD</keyword>
<feature type="domain" description="FAD/NAD(P)-binding" evidence="12">
    <location>
        <begin position="4"/>
        <end position="328"/>
    </location>
</feature>
<keyword evidence="8 10" id="KW-0676">Redox-active center</keyword>
<dbReference type="InterPro" id="IPR006258">
    <property type="entry name" value="Lipoamide_DH"/>
</dbReference>
<evidence type="ECO:0000259" key="11">
    <source>
        <dbReference type="Pfam" id="PF02852"/>
    </source>
</evidence>
<dbReference type="SUPFAM" id="SSF55424">
    <property type="entry name" value="FAD/NAD-linked reductases, dimerisation (C-terminal) domain"/>
    <property type="match status" value="1"/>
</dbReference>
<dbReference type="PANTHER" id="PTHR22912:SF151">
    <property type="entry name" value="DIHYDROLIPOYL DEHYDROGENASE, MITOCHONDRIAL"/>
    <property type="match status" value="1"/>
</dbReference>
<keyword evidence="6 10" id="KW-0520">NAD</keyword>
<dbReference type="Pfam" id="PF02852">
    <property type="entry name" value="Pyr_redox_dim"/>
    <property type="match status" value="1"/>
</dbReference>
<keyword evidence="7" id="KW-1015">Disulfide bond</keyword>
<evidence type="ECO:0000256" key="1">
    <source>
        <dbReference type="ARBA" id="ARBA00007532"/>
    </source>
</evidence>
<dbReference type="InterPro" id="IPR050151">
    <property type="entry name" value="Class-I_Pyr_Nuc-Dis_Oxidored"/>
</dbReference>
<evidence type="ECO:0000313" key="13">
    <source>
        <dbReference type="EMBL" id="MBD0725821.1"/>
    </source>
</evidence>
<evidence type="ECO:0000256" key="3">
    <source>
        <dbReference type="ARBA" id="ARBA00022630"/>
    </source>
</evidence>
<evidence type="ECO:0000256" key="2">
    <source>
        <dbReference type="ARBA" id="ARBA00012608"/>
    </source>
</evidence>
<dbReference type="EC" id="1.8.1.4" evidence="2 10"/>
<evidence type="ECO:0000256" key="10">
    <source>
        <dbReference type="RuleBase" id="RU003692"/>
    </source>
</evidence>
<dbReference type="EMBL" id="NASZ01000018">
    <property type="protein sequence ID" value="MBD0725821.1"/>
    <property type="molecule type" value="Genomic_DNA"/>
</dbReference>
<dbReference type="Gene3D" id="3.50.50.60">
    <property type="entry name" value="FAD/NAD(P)-binding domain"/>
    <property type="match status" value="2"/>
</dbReference>
<evidence type="ECO:0000256" key="4">
    <source>
        <dbReference type="ARBA" id="ARBA00022827"/>
    </source>
</evidence>
<proteinExistence type="inferred from homology"/>
<dbReference type="Proteomes" id="UP000661715">
    <property type="component" value="Unassembled WGS sequence"/>
</dbReference>
<evidence type="ECO:0000256" key="9">
    <source>
        <dbReference type="ARBA" id="ARBA00049187"/>
    </source>
</evidence>
<dbReference type="PRINTS" id="PR00368">
    <property type="entry name" value="FADPNR"/>
</dbReference>
<evidence type="ECO:0000259" key="12">
    <source>
        <dbReference type="Pfam" id="PF07992"/>
    </source>
</evidence>
<evidence type="ECO:0000256" key="5">
    <source>
        <dbReference type="ARBA" id="ARBA00023002"/>
    </source>
</evidence>
<dbReference type="InterPro" id="IPR012999">
    <property type="entry name" value="Pyr_OxRdtase_I_AS"/>
</dbReference>
<dbReference type="InterPro" id="IPR036188">
    <property type="entry name" value="FAD/NAD-bd_sf"/>
</dbReference>
<comment type="caution">
    <text evidence="13">The sequence shown here is derived from an EMBL/GenBank/DDBJ whole genome shotgun (WGS) entry which is preliminary data.</text>
</comment>
<evidence type="ECO:0000256" key="6">
    <source>
        <dbReference type="ARBA" id="ARBA00023027"/>
    </source>
</evidence>
<keyword evidence="5 10" id="KW-0560">Oxidoreductase</keyword>
<keyword evidence="3 10" id="KW-0285">Flavoprotein</keyword>
<dbReference type="NCBIfam" id="TIGR01350">
    <property type="entry name" value="lipoamide_DH"/>
    <property type="match status" value="1"/>
</dbReference>
<comment type="miscellaneous">
    <text evidence="10">The active site is a redox-active disulfide bond.</text>
</comment>
<organism evidence="13 14">
    <name type="scientific">Flavobacterium pokkalii</name>
    <dbReference type="NCBI Taxonomy" id="1940408"/>
    <lineage>
        <taxon>Bacteria</taxon>
        <taxon>Pseudomonadati</taxon>
        <taxon>Bacteroidota</taxon>
        <taxon>Flavobacteriia</taxon>
        <taxon>Flavobacteriales</taxon>
        <taxon>Flavobacteriaceae</taxon>
        <taxon>Flavobacterium</taxon>
    </lineage>
</organism>
<reference evidence="13 14" key="1">
    <citation type="journal article" date="2020" name="Microbiol. Res.">
        <title>Flavobacterium pokkalii sp. nov., a novel plant growth promoting native rhizobacteria isolated from pokkali rice grown in coastal saline affected agricultural regions of southern India, Kerala.</title>
        <authorList>
            <person name="Menon R.R."/>
            <person name="Kumari S."/>
            <person name="Viver T."/>
            <person name="Rameshkumar N."/>
        </authorList>
    </citation>
    <scope>NUCLEOTIDE SEQUENCE [LARGE SCALE GENOMIC DNA]</scope>
    <source>
        <strain evidence="13 14">L1I52</strain>
    </source>
</reference>
<dbReference type="InterPro" id="IPR023753">
    <property type="entry name" value="FAD/NAD-binding_dom"/>
</dbReference>
<dbReference type="PANTHER" id="PTHR22912">
    <property type="entry name" value="DISULFIDE OXIDOREDUCTASE"/>
    <property type="match status" value="1"/>
</dbReference>
<evidence type="ECO:0000313" key="14">
    <source>
        <dbReference type="Proteomes" id="UP000661715"/>
    </source>
</evidence>
<accession>A0ABR7USD0</accession>
<dbReference type="InterPro" id="IPR001100">
    <property type="entry name" value="Pyr_nuc-diS_OxRdtase"/>
</dbReference>
<dbReference type="Pfam" id="PF07992">
    <property type="entry name" value="Pyr_redox_2"/>
    <property type="match status" value="1"/>
</dbReference>
<gene>
    <name evidence="13" type="ORF">B6A10_11565</name>
</gene>
<dbReference type="RefSeq" id="WP_188220993.1">
    <property type="nucleotide sequence ID" value="NZ_NASZ01000018.1"/>
</dbReference>